<comment type="cofactor">
    <cofactor evidence="1 11 12">
        <name>pyridoxal 5'-phosphate</name>
        <dbReference type="ChEBI" id="CHEBI:597326"/>
    </cofactor>
</comment>
<dbReference type="GO" id="GO:0019752">
    <property type="term" value="P:carboxylic acid metabolic process"/>
    <property type="evidence" value="ECO:0007669"/>
    <property type="project" value="InterPro"/>
</dbReference>
<evidence type="ECO:0000256" key="6">
    <source>
        <dbReference type="ARBA" id="ARBA00022898"/>
    </source>
</evidence>
<evidence type="ECO:0000256" key="8">
    <source>
        <dbReference type="ARBA" id="ARBA00038886"/>
    </source>
</evidence>
<evidence type="ECO:0000313" key="13">
    <source>
        <dbReference type="EMBL" id="BAF73418.1"/>
    </source>
</evidence>
<keyword evidence="5" id="KW-0210">Decarboxylase</keyword>
<evidence type="ECO:0000256" key="7">
    <source>
        <dbReference type="ARBA" id="ARBA00023239"/>
    </source>
</evidence>
<evidence type="ECO:0000256" key="10">
    <source>
        <dbReference type="ARBA" id="ARBA00041275"/>
    </source>
</evidence>
<dbReference type="InterPro" id="IPR015422">
    <property type="entry name" value="PyrdxlP-dep_Trfase_small"/>
</dbReference>
<proteinExistence type="evidence at transcript level"/>
<name>A6P4D4_DUGJA</name>
<dbReference type="Pfam" id="PF00282">
    <property type="entry name" value="Pyridoxal_deC"/>
    <property type="match status" value="1"/>
</dbReference>
<feature type="modified residue" description="N6-(pyridoxal phosphate)lysine" evidence="11">
    <location>
        <position position="302"/>
    </location>
</feature>
<dbReference type="PRINTS" id="PR00800">
    <property type="entry name" value="YHDCRBOXLASE"/>
</dbReference>
<evidence type="ECO:0000256" key="5">
    <source>
        <dbReference type="ARBA" id="ARBA00022793"/>
    </source>
</evidence>
<dbReference type="InterPro" id="IPR015424">
    <property type="entry name" value="PyrdxlP-dep_Trfase"/>
</dbReference>
<evidence type="ECO:0000256" key="12">
    <source>
        <dbReference type="RuleBase" id="RU000382"/>
    </source>
</evidence>
<dbReference type="EMBL" id="AB266096">
    <property type="protein sequence ID" value="BAF73418.1"/>
    <property type="molecule type" value="mRNA"/>
</dbReference>
<dbReference type="GO" id="GO:0042423">
    <property type="term" value="P:catecholamine biosynthetic process"/>
    <property type="evidence" value="ECO:0007669"/>
    <property type="project" value="UniProtKB-KW"/>
</dbReference>
<dbReference type="GO" id="GO:0030170">
    <property type="term" value="F:pyridoxal phosphate binding"/>
    <property type="evidence" value="ECO:0007669"/>
    <property type="project" value="InterPro"/>
</dbReference>
<dbReference type="PANTHER" id="PTHR11999:SF167">
    <property type="entry name" value="AROMATIC-L-AMINO-ACID DECARBOXYLASE"/>
    <property type="match status" value="1"/>
</dbReference>
<dbReference type="FunFam" id="1.20.1340.10:FF:000001">
    <property type="entry name" value="Histidine decarboxylase"/>
    <property type="match status" value="1"/>
</dbReference>
<keyword evidence="4" id="KW-0127">Catecholamine biosynthesis</keyword>
<dbReference type="Gene3D" id="3.40.640.10">
    <property type="entry name" value="Type I PLP-dependent aspartate aminotransferase-like (Major domain)"/>
    <property type="match status" value="1"/>
</dbReference>
<comment type="subunit">
    <text evidence="3">Homodimer.</text>
</comment>
<accession>A6P4D4</accession>
<organism evidence="13">
    <name type="scientific">Dugesia japonica</name>
    <name type="common">Planarian</name>
    <dbReference type="NCBI Taxonomy" id="6161"/>
    <lineage>
        <taxon>Eukaryota</taxon>
        <taxon>Metazoa</taxon>
        <taxon>Spiralia</taxon>
        <taxon>Lophotrochozoa</taxon>
        <taxon>Platyhelminthes</taxon>
        <taxon>Rhabditophora</taxon>
        <taxon>Seriata</taxon>
        <taxon>Tricladida</taxon>
        <taxon>Continenticola</taxon>
        <taxon>Geoplanoidea</taxon>
        <taxon>Dugesiidae</taxon>
        <taxon>Dugesia</taxon>
    </lineage>
</organism>
<dbReference type="InterPro" id="IPR015421">
    <property type="entry name" value="PyrdxlP-dep_Trfase_major"/>
</dbReference>
<evidence type="ECO:0000256" key="11">
    <source>
        <dbReference type="PIRSR" id="PIRSR602129-50"/>
    </source>
</evidence>
<dbReference type="Gene3D" id="1.20.1340.10">
    <property type="entry name" value="dopa decarboxylase, N-terminal domain"/>
    <property type="match status" value="1"/>
</dbReference>
<dbReference type="GO" id="GO:0006520">
    <property type="term" value="P:amino acid metabolic process"/>
    <property type="evidence" value="ECO:0007669"/>
    <property type="project" value="InterPro"/>
</dbReference>
<dbReference type="PANTHER" id="PTHR11999">
    <property type="entry name" value="GROUP II PYRIDOXAL-5-PHOSPHATE DECARBOXYLASE"/>
    <property type="match status" value="1"/>
</dbReference>
<sequence length="472" mass="53697">MDPEQFRIQGKQMVDFIADYMTNISKLDVLPSVQPGYLKNLLPDSAPENNINFDDVMKHFNQAIMPGMTHWHHPNFYAFYPTAFSFPSLLGSMLSDGIACIGLNWQASPACTELEVLVLDWLAKSMKMPEFFLSSSENGGGTILSSASEATLMVLLVERNIMIKKIQEENSEITEGNALDRMVVYFTKQAHSSVERACALSLLKFRIIETDSNESMNAEDLSKALLEDKEKNLIPLMVITSFGSTSLCVFDNLYDIGTICKEYGVKFHVDAAYAGSSLICPEYQYLARGIEFVNSFCFNAHKMLKTHFDCSVLWTDNRRSAVEAFSVNPLYLAHDFEGVTTELRHWQVPLGRRFRALKLWFVLNMFGIQNLQQGIRQHVKLAILFADKVNHSDLFEVVNRVDFGLVCFRIKNDNEKTRQLHNQLKLDHSIFLSPSILEKKDVFFIRFVCGCFSTEKDVLETFDKINAAAMKL</sequence>
<evidence type="ECO:0000256" key="2">
    <source>
        <dbReference type="ARBA" id="ARBA00009533"/>
    </source>
</evidence>
<evidence type="ECO:0000256" key="9">
    <source>
        <dbReference type="ARBA" id="ARBA00040968"/>
    </source>
</evidence>
<dbReference type="GO" id="GO:0004058">
    <property type="term" value="F:aromatic-L-amino-acid decarboxylase activity"/>
    <property type="evidence" value="ECO:0007669"/>
    <property type="project" value="UniProtKB-EC"/>
</dbReference>
<protein>
    <recommendedName>
        <fullName evidence="9">Aromatic-L-amino-acid decarboxylase</fullName>
        <ecNumber evidence="8">4.1.1.28</ecNumber>
    </recommendedName>
    <alternativeName>
        <fullName evidence="10">DOPA decarboxylase</fullName>
    </alternativeName>
</protein>
<dbReference type="Gene3D" id="3.90.1150.10">
    <property type="entry name" value="Aspartate Aminotransferase, domain 1"/>
    <property type="match status" value="1"/>
</dbReference>
<evidence type="ECO:0000256" key="3">
    <source>
        <dbReference type="ARBA" id="ARBA00011738"/>
    </source>
</evidence>
<dbReference type="AlphaFoldDB" id="A6P4D4"/>
<evidence type="ECO:0000256" key="4">
    <source>
        <dbReference type="ARBA" id="ARBA00022584"/>
    </source>
</evidence>
<dbReference type="EC" id="4.1.1.28" evidence="8"/>
<dbReference type="InterPro" id="IPR010977">
    <property type="entry name" value="Aromatic_deC"/>
</dbReference>
<evidence type="ECO:0000256" key="1">
    <source>
        <dbReference type="ARBA" id="ARBA00001933"/>
    </source>
</evidence>
<gene>
    <name evidence="13" type="primary">DjAADCA</name>
</gene>
<reference evidence="13" key="1">
    <citation type="journal article" date="2007" name="Dev. Neurobiol.">
        <title>Reconstruction of dopaminergic neural network and locomotion function in planarian regenerates.</title>
        <authorList>
            <person name="Nishimura K."/>
            <person name="Kitamura Y."/>
            <person name="Inoue T."/>
            <person name="Umesono Y."/>
            <person name="Sano S."/>
            <person name="Yoshimoto K."/>
            <person name="Inden M."/>
            <person name="Takata K."/>
            <person name="Taniguchi T."/>
            <person name="Shimohama S."/>
            <person name="Agata K."/>
        </authorList>
    </citation>
    <scope>NUCLEOTIDE SEQUENCE</scope>
    <source>
        <strain evidence="13">SSP</strain>
    </source>
</reference>
<keyword evidence="6 11" id="KW-0663">Pyridoxal phosphate</keyword>
<comment type="similarity">
    <text evidence="2 12">Belongs to the group II decarboxylase family.</text>
</comment>
<dbReference type="GO" id="GO:0005737">
    <property type="term" value="C:cytoplasm"/>
    <property type="evidence" value="ECO:0007669"/>
    <property type="project" value="TreeGrafter"/>
</dbReference>
<dbReference type="SUPFAM" id="SSF53383">
    <property type="entry name" value="PLP-dependent transferases"/>
    <property type="match status" value="1"/>
</dbReference>
<dbReference type="InterPro" id="IPR002129">
    <property type="entry name" value="PyrdxlP-dep_de-COase"/>
</dbReference>
<keyword evidence="7 12" id="KW-0456">Lyase</keyword>